<keyword evidence="4 9" id="KW-0028">Amino-acid biosynthesis</keyword>
<comment type="pathway">
    <text evidence="9">Amino-acid biosynthesis; L-arginine biosynthesis; L-ornithine and N-acetyl-L-glutamate from L-glutamate and N(2)-acetyl-L-ornithine (cyclic): step 1/1.</text>
</comment>
<keyword evidence="9" id="KW-0963">Cytoplasm</keyword>
<comment type="catalytic activity">
    <reaction evidence="9">
        <text>L-glutamate + acetyl-CoA = N-acetyl-L-glutamate + CoA + H(+)</text>
        <dbReference type="Rhea" id="RHEA:24292"/>
        <dbReference type="ChEBI" id="CHEBI:15378"/>
        <dbReference type="ChEBI" id="CHEBI:29985"/>
        <dbReference type="ChEBI" id="CHEBI:44337"/>
        <dbReference type="ChEBI" id="CHEBI:57287"/>
        <dbReference type="ChEBI" id="CHEBI:57288"/>
        <dbReference type="EC" id="2.3.1.1"/>
    </reaction>
</comment>
<dbReference type="STRING" id="45496.SAMN04488079_10876"/>
<comment type="similarity">
    <text evidence="1 9">Belongs to the ArgJ family.</text>
</comment>
<feature type="binding site" evidence="9">
    <location>
        <position position="403"/>
    </location>
    <ligand>
        <name>substrate</name>
    </ligand>
</feature>
<proteinExistence type="inferred from homology"/>
<dbReference type="InterPro" id="IPR016117">
    <property type="entry name" value="ArgJ-like_dom_sf"/>
</dbReference>
<gene>
    <name evidence="9" type="primary">argJ</name>
    <name evidence="10" type="ORF">SAMN04488079_10876</name>
</gene>
<feature type="binding site" evidence="9">
    <location>
        <position position="408"/>
    </location>
    <ligand>
        <name>substrate</name>
    </ligand>
</feature>
<dbReference type="GO" id="GO:0004042">
    <property type="term" value="F:L-glutamate N-acetyltransferase activity"/>
    <property type="evidence" value="ECO:0007669"/>
    <property type="project" value="UniProtKB-UniRule"/>
</dbReference>
<dbReference type="InterPro" id="IPR002813">
    <property type="entry name" value="Arg_biosynth_ArgJ"/>
</dbReference>
<evidence type="ECO:0000256" key="2">
    <source>
        <dbReference type="ARBA" id="ARBA00011475"/>
    </source>
</evidence>
<keyword evidence="5 9" id="KW-0808">Transferase</keyword>
<dbReference type="NCBIfam" id="TIGR00120">
    <property type="entry name" value="ArgJ"/>
    <property type="match status" value="1"/>
</dbReference>
<dbReference type="Gene3D" id="3.60.70.12">
    <property type="entry name" value="L-amino peptidase D-ALA esterase/amidase"/>
    <property type="match status" value="1"/>
</dbReference>
<dbReference type="EC" id="2.3.1.1" evidence="9"/>
<feature type="binding site" evidence="9">
    <location>
        <position position="181"/>
    </location>
    <ligand>
        <name>substrate</name>
    </ligand>
</feature>
<dbReference type="FunFam" id="3.60.70.12:FF:000001">
    <property type="entry name" value="Arginine biosynthesis bifunctional protein ArgJ, chloroplastic"/>
    <property type="match status" value="1"/>
</dbReference>
<feature type="active site" description="Nucleophile" evidence="9">
    <location>
        <position position="192"/>
    </location>
</feature>
<evidence type="ECO:0000256" key="7">
    <source>
        <dbReference type="ARBA" id="ARBA00023315"/>
    </source>
</evidence>
<dbReference type="GO" id="GO:0006592">
    <property type="term" value="P:ornithine biosynthetic process"/>
    <property type="evidence" value="ECO:0007669"/>
    <property type="project" value="TreeGrafter"/>
</dbReference>
<comment type="function">
    <text evidence="9">Catalyzes two activities which are involved in the cyclic version of arginine biosynthesis: the synthesis of N-acetylglutamate from glutamate and acetyl-CoA as the acetyl donor, and of ornithine by transacetylation between N(2)-acetylornithine and glutamate.</text>
</comment>
<evidence type="ECO:0000256" key="4">
    <source>
        <dbReference type="ARBA" id="ARBA00022605"/>
    </source>
</evidence>
<feature type="binding site" evidence="9">
    <location>
        <position position="279"/>
    </location>
    <ligand>
        <name>substrate</name>
    </ligand>
</feature>
<dbReference type="UniPathway" id="UPA00068">
    <property type="reaction ID" value="UER00106"/>
</dbReference>
<dbReference type="Gene3D" id="3.10.20.340">
    <property type="entry name" value="ArgJ beta chain, C-terminal domain"/>
    <property type="match status" value="1"/>
</dbReference>
<evidence type="ECO:0000256" key="1">
    <source>
        <dbReference type="ARBA" id="ARBA00006774"/>
    </source>
</evidence>
<feature type="site" description="Cleavage; by autolysis" evidence="9">
    <location>
        <begin position="191"/>
        <end position="192"/>
    </location>
</feature>
<feature type="chain" id="PRO_5023395959" description="Arginine biosynthesis bifunctional protein ArgJ alpha chain" evidence="9">
    <location>
        <begin position="1"/>
        <end position="191"/>
    </location>
</feature>
<dbReference type="NCBIfam" id="NF003802">
    <property type="entry name" value="PRK05388.1"/>
    <property type="match status" value="1"/>
</dbReference>
<comment type="catalytic activity">
    <reaction evidence="8 9">
        <text>N(2)-acetyl-L-ornithine + L-glutamate = N-acetyl-L-glutamate + L-ornithine</text>
        <dbReference type="Rhea" id="RHEA:15349"/>
        <dbReference type="ChEBI" id="CHEBI:29985"/>
        <dbReference type="ChEBI" id="CHEBI:44337"/>
        <dbReference type="ChEBI" id="CHEBI:46911"/>
        <dbReference type="ChEBI" id="CHEBI:57805"/>
        <dbReference type="EC" id="2.3.1.35"/>
    </reaction>
</comment>
<organism evidence="10 11">
    <name type="scientific">Methylophaga sulfidovorans</name>
    <dbReference type="NCBI Taxonomy" id="45496"/>
    <lineage>
        <taxon>Bacteria</taxon>
        <taxon>Pseudomonadati</taxon>
        <taxon>Pseudomonadota</taxon>
        <taxon>Gammaproteobacteria</taxon>
        <taxon>Thiotrichales</taxon>
        <taxon>Piscirickettsiaceae</taxon>
        <taxon>Methylophaga</taxon>
    </lineage>
</organism>
<feature type="chain" id="PRO_5023395958" description="Arginine biosynthesis bifunctional protein ArgJ beta chain" evidence="9">
    <location>
        <begin position="192"/>
        <end position="408"/>
    </location>
</feature>
<comment type="pathway">
    <text evidence="9">Amino-acid biosynthesis; L-arginine biosynthesis; N(2)-acetyl-L-ornithine from L-glutamate: step 1/4.</text>
</comment>
<evidence type="ECO:0000256" key="5">
    <source>
        <dbReference type="ARBA" id="ARBA00022679"/>
    </source>
</evidence>
<dbReference type="PANTHER" id="PTHR23100">
    <property type="entry name" value="ARGININE BIOSYNTHESIS BIFUNCTIONAL PROTEIN ARGJ"/>
    <property type="match status" value="1"/>
</dbReference>
<feature type="site" description="Involved in the stabilization of negative charge on the oxyanion by the formation of the oxyanion hole" evidence="9">
    <location>
        <position position="119"/>
    </location>
</feature>
<dbReference type="CDD" id="cd02152">
    <property type="entry name" value="OAT"/>
    <property type="match status" value="1"/>
</dbReference>
<comment type="subunit">
    <text evidence="2 9">Heterotetramer of two alpha and two beta chains.</text>
</comment>
<evidence type="ECO:0000313" key="11">
    <source>
        <dbReference type="Proteomes" id="UP000198924"/>
    </source>
</evidence>
<evidence type="ECO:0000313" key="10">
    <source>
        <dbReference type="EMBL" id="SFK31414.1"/>
    </source>
</evidence>
<sequence>MAVNLSAPNEEDLLPVKGIRLATASAGIKKPGRQDVVLLELAEGTQTAAVYTKNAFCAAPVIVAKQHQNSESPRYLLINSGNANAGTGDAGMLAAKSCCQAVADVADVNQASVLPFSTGVIGQPLPVDKISAVLPEAYNHLSEDNWLAAAQGIMTTDTIAKAKSVQLQLADKTITITGISKGSGMIRPDMATMLAYIATDANIDSAVLKTMLNNAMGQSFNRITVDGDTSTNDACVLMATGQAGNSKITQITSDEGEALQKALNDVCRYLAQAIVRDGEGATKFITINVEQGQSQEECRQVAYTIAHSPLVKTALFASDPNWGRILAAVGRSGLVDFDLSGVSIFIGDVCIVESGQPESHYTEEKGQAVMSEAEIVITVKLDRGAAYDQVWTCDFSYDYVKINAEYRT</sequence>
<dbReference type="AlphaFoldDB" id="A0A1I3YHW3"/>
<evidence type="ECO:0000256" key="9">
    <source>
        <dbReference type="HAMAP-Rule" id="MF_01106"/>
    </source>
</evidence>
<keyword evidence="9" id="KW-0511">Multifunctional enzyme</keyword>
<evidence type="ECO:0000256" key="8">
    <source>
        <dbReference type="ARBA" id="ARBA00049439"/>
    </source>
</evidence>
<dbReference type="PANTHER" id="PTHR23100:SF0">
    <property type="entry name" value="ARGININE BIOSYNTHESIS BIFUNCTIONAL PROTEIN ARGJ, MITOCHONDRIAL"/>
    <property type="match status" value="1"/>
</dbReference>
<reference evidence="11" key="1">
    <citation type="submission" date="2016-10" db="EMBL/GenBank/DDBJ databases">
        <authorList>
            <person name="Varghese N."/>
            <person name="Submissions S."/>
        </authorList>
    </citation>
    <scope>NUCLEOTIDE SEQUENCE [LARGE SCALE GENOMIC DNA]</scope>
    <source>
        <strain evidence="11">DSM 11578</strain>
    </source>
</reference>
<dbReference type="Proteomes" id="UP000198924">
    <property type="component" value="Unassembled WGS sequence"/>
</dbReference>
<feature type="binding site" evidence="9">
    <location>
        <position position="155"/>
    </location>
    <ligand>
        <name>substrate</name>
    </ligand>
</feature>
<dbReference type="EC" id="2.3.1.35" evidence="9"/>
<dbReference type="EMBL" id="FOSH01000008">
    <property type="protein sequence ID" value="SFK31414.1"/>
    <property type="molecule type" value="Genomic_DNA"/>
</dbReference>
<dbReference type="InterPro" id="IPR042195">
    <property type="entry name" value="ArgJ_beta_C"/>
</dbReference>
<keyword evidence="6 9" id="KW-0068">Autocatalytic cleavage</keyword>
<dbReference type="GO" id="GO:0004358">
    <property type="term" value="F:L-glutamate N-acetyltransferase activity, acting on acetyl-L-ornithine as donor"/>
    <property type="evidence" value="ECO:0007669"/>
    <property type="project" value="UniProtKB-UniRule"/>
</dbReference>
<protein>
    <recommendedName>
        <fullName evidence="9">Arginine biosynthesis bifunctional protein ArgJ</fullName>
    </recommendedName>
    <domain>
        <recommendedName>
            <fullName evidence="9">Glutamate N-acetyltransferase</fullName>
            <ecNumber evidence="9">2.3.1.35</ecNumber>
        </recommendedName>
        <alternativeName>
            <fullName evidence="9">Ornithine acetyltransferase</fullName>
            <shortName evidence="9">OATase</shortName>
        </alternativeName>
        <alternativeName>
            <fullName evidence="9">Ornithine transacetylase</fullName>
        </alternativeName>
    </domain>
    <domain>
        <recommendedName>
            <fullName evidence="9">Amino-acid acetyltransferase</fullName>
            <ecNumber evidence="9">2.3.1.1</ecNumber>
        </recommendedName>
        <alternativeName>
            <fullName evidence="9">N-acetylglutamate synthase</fullName>
            <shortName evidence="9">AGSase</shortName>
        </alternativeName>
    </domain>
    <component>
        <recommendedName>
            <fullName evidence="9">Arginine biosynthesis bifunctional protein ArgJ alpha chain</fullName>
        </recommendedName>
    </component>
    <component>
        <recommendedName>
            <fullName evidence="9">Arginine biosynthesis bifunctional protein ArgJ beta chain</fullName>
        </recommendedName>
    </component>
</protein>
<accession>A0A1I3YHW3</accession>
<dbReference type="GO" id="GO:0006526">
    <property type="term" value="P:L-arginine biosynthetic process"/>
    <property type="evidence" value="ECO:0007669"/>
    <property type="project" value="UniProtKB-UniRule"/>
</dbReference>
<dbReference type="RefSeq" id="WP_091713408.1">
    <property type="nucleotide sequence ID" value="NZ_FOSH01000008.1"/>
</dbReference>
<feature type="binding site" evidence="9">
    <location>
        <position position="192"/>
    </location>
    <ligand>
        <name>substrate</name>
    </ligand>
</feature>
<name>A0A1I3YHW3_9GAMM</name>
<keyword evidence="3 9" id="KW-0055">Arginine biosynthesis</keyword>
<keyword evidence="7 9" id="KW-0012">Acyltransferase</keyword>
<dbReference type="SUPFAM" id="SSF56266">
    <property type="entry name" value="DmpA/ArgJ-like"/>
    <property type="match status" value="1"/>
</dbReference>
<feature type="site" description="Involved in the stabilization of negative charge on the oxyanion by the formation of the oxyanion hole" evidence="9">
    <location>
        <position position="118"/>
    </location>
</feature>
<dbReference type="Pfam" id="PF01960">
    <property type="entry name" value="ArgJ"/>
    <property type="match status" value="1"/>
</dbReference>
<keyword evidence="11" id="KW-1185">Reference proteome</keyword>
<evidence type="ECO:0000256" key="3">
    <source>
        <dbReference type="ARBA" id="ARBA00022571"/>
    </source>
</evidence>
<dbReference type="FunFam" id="3.10.20.340:FF:000001">
    <property type="entry name" value="Arginine biosynthesis bifunctional protein ArgJ, chloroplastic"/>
    <property type="match status" value="1"/>
</dbReference>
<dbReference type="OrthoDB" id="9804242at2"/>
<evidence type="ECO:0000256" key="6">
    <source>
        <dbReference type="ARBA" id="ARBA00022813"/>
    </source>
</evidence>
<comment type="subcellular location">
    <subcellularLocation>
        <location evidence="9">Cytoplasm</location>
    </subcellularLocation>
</comment>
<dbReference type="HAMAP" id="MF_01106">
    <property type="entry name" value="ArgJ"/>
    <property type="match status" value="1"/>
</dbReference>
<dbReference type="GO" id="GO:0005737">
    <property type="term" value="C:cytoplasm"/>
    <property type="evidence" value="ECO:0007669"/>
    <property type="project" value="UniProtKB-SubCell"/>
</dbReference>